<evidence type="ECO:0000313" key="3">
    <source>
        <dbReference type="EMBL" id="PAP97154.1"/>
    </source>
</evidence>
<dbReference type="Gene3D" id="3.40.50.850">
    <property type="entry name" value="Isochorismatase-like"/>
    <property type="match status" value="1"/>
</dbReference>
<dbReference type="OrthoDB" id="9811489at2"/>
<keyword evidence="1" id="KW-0378">Hydrolase</keyword>
<feature type="domain" description="Isochorismatase-like" evidence="2">
    <location>
        <begin position="17"/>
        <end position="196"/>
    </location>
</feature>
<protein>
    <recommendedName>
        <fullName evidence="2">Isochorismatase-like domain-containing protein</fullName>
    </recommendedName>
</protein>
<dbReference type="Pfam" id="PF00857">
    <property type="entry name" value="Isochorismatase"/>
    <property type="match status" value="1"/>
</dbReference>
<dbReference type="PANTHER" id="PTHR43540:SF6">
    <property type="entry name" value="ISOCHORISMATASE-LIKE DOMAIN-CONTAINING PROTEIN"/>
    <property type="match status" value="1"/>
</dbReference>
<dbReference type="CDD" id="cd00431">
    <property type="entry name" value="cysteine_hydrolases"/>
    <property type="match status" value="1"/>
</dbReference>
<accession>A0A271KP68</accession>
<reference evidence="3 4" key="1">
    <citation type="submission" date="2017-08" db="EMBL/GenBank/DDBJ databases">
        <title>Mesorhizobium wenxinae sp. nov., a novel rhizobial species isolated from root nodules of chickpea (Cicer arietinum L.).</title>
        <authorList>
            <person name="Zhang J."/>
        </authorList>
    </citation>
    <scope>NUCLEOTIDE SEQUENCE [LARGE SCALE GENOMIC DNA]</scope>
    <source>
        <strain evidence="4">WYCCWR 10019</strain>
    </source>
</reference>
<dbReference type="AlphaFoldDB" id="A0A271KP68"/>
<dbReference type="GO" id="GO:0016787">
    <property type="term" value="F:hydrolase activity"/>
    <property type="evidence" value="ECO:0007669"/>
    <property type="project" value="UniProtKB-KW"/>
</dbReference>
<evidence type="ECO:0000313" key="4">
    <source>
        <dbReference type="Proteomes" id="UP000215931"/>
    </source>
</evidence>
<name>A0A271KP68_9HYPH</name>
<sequence length="232" mass="26432">MSDEEAEMSDWFRLERSAVLAVDLQGENLPEGACTVENYPDVLSKSQKVLAACRRTGFPIIYTRHWLDPKGIDTPRYESLDDRGRPLHSVAGSTRGEICPEVTPQDGDIVIDKQRFTAFYGTKLDLVLNRMDIEHLIIFGVWTEACLETTVWDALWRDFRITLVKDACGSATETIHKTAMLDMANWLRGGMIIGAEELVKALDGNDYRAWRFEKPFSMPYRTETIDSLYESL</sequence>
<evidence type="ECO:0000256" key="1">
    <source>
        <dbReference type="ARBA" id="ARBA00022801"/>
    </source>
</evidence>
<evidence type="ECO:0000259" key="2">
    <source>
        <dbReference type="Pfam" id="PF00857"/>
    </source>
</evidence>
<dbReference type="EMBL" id="NPKH01000009">
    <property type="protein sequence ID" value="PAP97154.1"/>
    <property type="molecule type" value="Genomic_DNA"/>
</dbReference>
<dbReference type="SUPFAM" id="SSF52499">
    <property type="entry name" value="Isochorismatase-like hydrolases"/>
    <property type="match status" value="1"/>
</dbReference>
<dbReference type="PANTHER" id="PTHR43540">
    <property type="entry name" value="PEROXYUREIDOACRYLATE/UREIDOACRYLATE AMIDOHYDROLASE-RELATED"/>
    <property type="match status" value="1"/>
</dbReference>
<dbReference type="InterPro" id="IPR050272">
    <property type="entry name" value="Isochorismatase-like_hydrls"/>
</dbReference>
<dbReference type="InterPro" id="IPR000868">
    <property type="entry name" value="Isochorismatase-like_dom"/>
</dbReference>
<dbReference type="InterPro" id="IPR036380">
    <property type="entry name" value="Isochorismatase-like_sf"/>
</dbReference>
<proteinExistence type="predicted"/>
<organism evidence="3 4">
    <name type="scientific">Mesorhizobium wenxiniae</name>
    <dbReference type="NCBI Taxonomy" id="2014805"/>
    <lineage>
        <taxon>Bacteria</taxon>
        <taxon>Pseudomonadati</taxon>
        <taxon>Pseudomonadota</taxon>
        <taxon>Alphaproteobacteria</taxon>
        <taxon>Hyphomicrobiales</taxon>
        <taxon>Phyllobacteriaceae</taxon>
        <taxon>Mesorhizobium</taxon>
    </lineage>
</organism>
<gene>
    <name evidence="3" type="ORF">CIT31_02205</name>
</gene>
<dbReference type="Proteomes" id="UP000215931">
    <property type="component" value="Unassembled WGS sequence"/>
</dbReference>
<comment type="caution">
    <text evidence="3">The sequence shown here is derived from an EMBL/GenBank/DDBJ whole genome shotgun (WGS) entry which is preliminary data.</text>
</comment>
<keyword evidence="4" id="KW-1185">Reference proteome</keyword>